<gene>
    <name evidence="4" type="ORF">DV20_06920</name>
</gene>
<dbReference type="GO" id="GO:0032259">
    <property type="term" value="P:methylation"/>
    <property type="evidence" value="ECO:0007669"/>
    <property type="project" value="UniProtKB-KW"/>
</dbReference>
<dbReference type="InterPro" id="IPR029063">
    <property type="entry name" value="SAM-dependent_MTases_sf"/>
</dbReference>
<proteinExistence type="predicted"/>
<dbReference type="InterPro" id="IPR002935">
    <property type="entry name" value="SAM_O-MeTrfase"/>
</dbReference>
<reference evidence="4 5" key="1">
    <citation type="submission" date="2014-05" db="EMBL/GenBank/DDBJ databases">
        <title>Draft genome sequence of Amycolatopsis rifamycinica DSM 46095.</title>
        <authorList>
            <person name="Lal R."/>
            <person name="Saxena A."/>
            <person name="Kumari R."/>
            <person name="Mukherjee U."/>
            <person name="Singh P."/>
            <person name="Sangwan N."/>
            <person name="Mahato N.K."/>
        </authorList>
    </citation>
    <scope>NUCLEOTIDE SEQUENCE [LARGE SCALE GENOMIC DNA]</scope>
    <source>
        <strain evidence="4 5">DSM 46095</strain>
    </source>
</reference>
<evidence type="ECO:0008006" key="6">
    <source>
        <dbReference type="Google" id="ProtNLM"/>
    </source>
</evidence>
<organism evidence="4 5">
    <name type="scientific">Amycolatopsis rifamycinica</name>
    <dbReference type="NCBI Taxonomy" id="287986"/>
    <lineage>
        <taxon>Bacteria</taxon>
        <taxon>Bacillati</taxon>
        <taxon>Actinomycetota</taxon>
        <taxon>Actinomycetes</taxon>
        <taxon>Pseudonocardiales</taxon>
        <taxon>Pseudonocardiaceae</taxon>
        <taxon>Amycolatopsis</taxon>
    </lineage>
</organism>
<sequence length="222" mass="23690">MSTFSFLDEKTIAYVVSSCTPPDAVVSSLIEDTAKVGELAEMLTPIEQAGFLHLIAKLVAPKTVIDVGTFTGLSSLAFARGLAPGGRVITCDVTEDWVGIARKHWEMAGVADRIEFKLGPGRKTLPGLVGEGEADLVFIDADKTSYPYYIDAVTPMLRSGGLLILDNVLLHGSVAAPEDVEEDLPRYAAEVVAGVNAKLAVDERFETVMLPIADGVTLARKK</sequence>
<evidence type="ECO:0000256" key="1">
    <source>
        <dbReference type="ARBA" id="ARBA00022603"/>
    </source>
</evidence>
<dbReference type="AlphaFoldDB" id="A0A066U5P2"/>
<dbReference type="EMBL" id="JMQI01000014">
    <property type="protein sequence ID" value="KDN22761.1"/>
    <property type="molecule type" value="Genomic_DNA"/>
</dbReference>
<dbReference type="PROSITE" id="PS51682">
    <property type="entry name" value="SAM_OMT_I"/>
    <property type="match status" value="1"/>
</dbReference>
<dbReference type="eggNOG" id="COG4122">
    <property type="taxonomic scope" value="Bacteria"/>
</dbReference>
<dbReference type="Proteomes" id="UP000027345">
    <property type="component" value="Unassembled WGS sequence"/>
</dbReference>
<evidence type="ECO:0000256" key="3">
    <source>
        <dbReference type="ARBA" id="ARBA00022691"/>
    </source>
</evidence>
<dbReference type="PANTHER" id="PTHR10509:SF14">
    <property type="entry name" value="CAFFEOYL-COA O-METHYLTRANSFERASE 3-RELATED"/>
    <property type="match status" value="1"/>
</dbReference>
<dbReference type="InterPro" id="IPR050362">
    <property type="entry name" value="Cation-dep_OMT"/>
</dbReference>
<evidence type="ECO:0000256" key="2">
    <source>
        <dbReference type="ARBA" id="ARBA00022679"/>
    </source>
</evidence>
<dbReference type="GO" id="GO:0008757">
    <property type="term" value="F:S-adenosylmethionine-dependent methyltransferase activity"/>
    <property type="evidence" value="ECO:0007669"/>
    <property type="project" value="TreeGrafter"/>
</dbReference>
<dbReference type="STRING" id="287986.DV20_06920"/>
<comment type="caution">
    <text evidence="4">The sequence shown here is derived from an EMBL/GenBank/DDBJ whole genome shotgun (WGS) entry which is preliminary data.</text>
</comment>
<dbReference type="RefSeq" id="WP_051735819.1">
    <property type="nucleotide sequence ID" value="NZ_JMQI01000014.1"/>
</dbReference>
<dbReference type="GO" id="GO:0008171">
    <property type="term" value="F:O-methyltransferase activity"/>
    <property type="evidence" value="ECO:0007669"/>
    <property type="project" value="InterPro"/>
</dbReference>
<keyword evidence="3" id="KW-0949">S-adenosyl-L-methionine</keyword>
<keyword evidence="5" id="KW-1185">Reference proteome</keyword>
<dbReference type="CDD" id="cd02440">
    <property type="entry name" value="AdoMet_MTases"/>
    <property type="match status" value="1"/>
</dbReference>
<dbReference type="OrthoDB" id="9799672at2"/>
<protein>
    <recommendedName>
        <fullName evidence="6">SAM-dependent methyltransferase</fullName>
    </recommendedName>
</protein>
<name>A0A066U5P2_9PSEU</name>
<keyword evidence="1" id="KW-0489">Methyltransferase</keyword>
<accession>A0A066U5P2</accession>
<evidence type="ECO:0000313" key="4">
    <source>
        <dbReference type="EMBL" id="KDN22761.1"/>
    </source>
</evidence>
<dbReference type="PANTHER" id="PTHR10509">
    <property type="entry name" value="O-METHYLTRANSFERASE-RELATED"/>
    <property type="match status" value="1"/>
</dbReference>
<dbReference type="Pfam" id="PF01596">
    <property type="entry name" value="Methyltransf_3"/>
    <property type="match status" value="1"/>
</dbReference>
<evidence type="ECO:0000313" key="5">
    <source>
        <dbReference type="Proteomes" id="UP000027345"/>
    </source>
</evidence>
<keyword evidence="2" id="KW-0808">Transferase</keyword>
<dbReference type="SUPFAM" id="SSF53335">
    <property type="entry name" value="S-adenosyl-L-methionine-dependent methyltransferases"/>
    <property type="match status" value="1"/>
</dbReference>
<dbReference type="Gene3D" id="3.40.50.150">
    <property type="entry name" value="Vaccinia Virus protein VP39"/>
    <property type="match status" value="1"/>
</dbReference>